<dbReference type="EMBL" id="CAFBSG010000025">
    <property type="protein sequence ID" value="CAB5241048.1"/>
    <property type="molecule type" value="Genomic_DNA"/>
</dbReference>
<reference evidence="5" key="1">
    <citation type="submission" date="2020-05" db="EMBL/GenBank/DDBJ databases">
        <authorList>
            <person name="Chiriac C."/>
            <person name="Salcher M."/>
            <person name="Ghai R."/>
            <person name="Kavagutti S V."/>
        </authorList>
    </citation>
    <scope>NUCLEOTIDE SEQUENCE</scope>
</reference>
<dbReference type="SUPFAM" id="SSF51735">
    <property type="entry name" value="NAD(P)-binding Rossmann-fold domains"/>
    <property type="match status" value="1"/>
</dbReference>
<evidence type="ECO:0000313" key="5">
    <source>
        <dbReference type="EMBL" id="CAB5241048.1"/>
    </source>
</evidence>
<dbReference type="Pfam" id="PF13561">
    <property type="entry name" value="adh_short_C2"/>
    <property type="match status" value="1"/>
</dbReference>
<dbReference type="Gene3D" id="3.40.50.720">
    <property type="entry name" value="NAD(P)-binding Rossmann-like Domain"/>
    <property type="match status" value="1"/>
</dbReference>
<evidence type="ECO:0000256" key="3">
    <source>
        <dbReference type="ARBA" id="ARBA00023027"/>
    </source>
</evidence>
<dbReference type="CDD" id="cd05233">
    <property type="entry name" value="SDR_c"/>
    <property type="match status" value="1"/>
</dbReference>
<dbReference type="PANTHER" id="PTHR43180:SF28">
    <property type="entry name" value="NAD(P)-BINDING ROSSMANN-FOLD SUPERFAMILY PROTEIN"/>
    <property type="match status" value="1"/>
</dbReference>
<dbReference type="PRINTS" id="PR00081">
    <property type="entry name" value="GDHRDH"/>
</dbReference>
<keyword evidence="4" id="KW-0443">Lipid metabolism</keyword>
<evidence type="ECO:0000256" key="1">
    <source>
        <dbReference type="ARBA" id="ARBA00006484"/>
    </source>
</evidence>
<keyword evidence="3" id="KW-0520">NAD</keyword>
<name>A0A6J7XX09_9ZZZZ</name>
<dbReference type="AlphaFoldDB" id="A0A6J7XX09"/>
<dbReference type="PROSITE" id="PS00061">
    <property type="entry name" value="ADH_SHORT"/>
    <property type="match status" value="1"/>
</dbReference>
<sequence length="250" mass="26452">MNFEGKSVIITGVASGLGHALAIEFSNAKATVFGCDVNDEAGRANMQALGATYFHVDVSKEKEVEDFIATVVATHGKLDVMVNNAAVSVSEEMINTTEADLDRILAVNLKGPFFGTKHAVRAMLKTNGGAIVNVASILGLVADGMLAAYCAAKGGVLGLTRAAAVQYGDRGIRVNAICPGDIDTPLVAEYFDMFDDPKEARAKIENEYPMKRIAAPKEIAQSVMFLASPYSSYMTGQQLVVDGGLTVSCY</sequence>
<dbReference type="FunFam" id="3.40.50.720:FF:000084">
    <property type="entry name" value="Short-chain dehydrogenase reductase"/>
    <property type="match status" value="1"/>
</dbReference>
<dbReference type="InterPro" id="IPR002347">
    <property type="entry name" value="SDR_fam"/>
</dbReference>
<evidence type="ECO:0000256" key="2">
    <source>
        <dbReference type="ARBA" id="ARBA00023002"/>
    </source>
</evidence>
<organism evidence="5">
    <name type="scientific">freshwater metagenome</name>
    <dbReference type="NCBI Taxonomy" id="449393"/>
    <lineage>
        <taxon>unclassified sequences</taxon>
        <taxon>metagenomes</taxon>
        <taxon>ecological metagenomes</taxon>
    </lineage>
</organism>
<comment type="similarity">
    <text evidence="1">Belongs to the short-chain dehydrogenases/reductases (SDR) family.</text>
</comment>
<proteinExistence type="inferred from homology"/>
<dbReference type="PANTHER" id="PTHR43180">
    <property type="entry name" value="3-OXOACYL-(ACYL-CARRIER-PROTEIN) REDUCTASE (AFU_ORTHOLOGUE AFUA_6G11210)"/>
    <property type="match status" value="1"/>
</dbReference>
<dbReference type="InterPro" id="IPR020904">
    <property type="entry name" value="Sc_DH/Rdtase_CS"/>
</dbReference>
<protein>
    <submittedName>
        <fullName evidence="5">Unannotated protein</fullName>
    </submittedName>
</protein>
<accession>A0A6J7XX09</accession>
<dbReference type="GO" id="GO:0006629">
    <property type="term" value="P:lipid metabolic process"/>
    <property type="evidence" value="ECO:0007669"/>
    <property type="project" value="UniProtKB-KW"/>
</dbReference>
<evidence type="ECO:0000256" key="4">
    <source>
        <dbReference type="ARBA" id="ARBA00023098"/>
    </source>
</evidence>
<dbReference type="GO" id="GO:0016491">
    <property type="term" value="F:oxidoreductase activity"/>
    <property type="evidence" value="ECO:0007669"/>
    <property type="project" value="UniProtKB-KW"/>
</dbReference>
<dbReference type="PRINTS" id="PR00080">
    <property type="entry name" value="SDRFAMILY"/>
</dbReference>
<keyword evidence="2" id="KW-0560">Oxidoreductase</keyword>
<dbReference type="NCBIfam" id="NF005559">
    <property type="entry name" value="PRK07231.1"/>
    <property type="match status" value="1"/>
</dbReference>
<gene>
    <name evidence="5" type="ORF">UFOPK3554_01205</name>
</gene>
<dbReference type="InterPro" id="IPR036291">
    <property type="entry name" value="NAD(P)-bd_dom_sf"/>
</dbReference>